<reference evidence="1 2" key="1">
    <citation type="journal article" date="2019" name="Nat. Ecol. Evol.">
        <title>Megaphylogeny resolves global patterns of mushroom evolution.</title>
        <authorList>
            <person name="Varga T."/>
            <person name="Krizsan K."/>
            <person name="Foldi C."/>
            <person name="Dima B."/>
            <person name="Sanchez-Garcia M."/>
            <person name="Sanchez-Ramirez S."/>
            <person name="Szollosi G.J."/>
            <person name="Szarkandi J.G."/>
            <person name="Papp V."/>
            <person name="Albert L."/>
            <person name="Andreopoulos W."/>
            <person name="Angelini C."/>
            <person name="Antonin V."/>
            <person name="Barry K.W."/>
            <person name="Bougher N.L."/>
            <person name="Buchanan P."/>
            <person name="Buyck B."/>
            <person name="Bense V."/>
            <person name="Catcheside P."/>
            <person name="Chovatia M."/>
            <person name="Cooper J."/>
            <person name="Damon W."/>
            <person name="Desjardin D."/>
            <person name="Finy P."/>
            <person name="Geml J."/>
            <person name="Haridas S."/>
            <person name="Hughes K."/>
            <person name="Justo A."/>
            <person name="Karasinski D."/>
            <person name="Kautmanova I."/>
            <person name="Kiss B."/>
            <person name="Kocsube S."/>
            <person name="Kotiranta H."/>
            <person name="LaButti K.M."/>
            <person name="Lechner B.E."/>
            <person name="Liimatainen K."/>
            <person name="Lipzen A."/>
            <person name="Lukacs Z."/>
            <person name="Mihaltcheva S."/>
            <person name="Morgado L.N."/>
            <person name="Niskanen T."/>
            <person name="Noordeloos M.E."/>
            <person name="Ohm R.A."/>
            <person name="Ortiz-Santana B."/>
            <person name="Ovrebo C."/>
            <person name="Racz N."/>
            <person name="Riley R."/>
            <person name="Savchenko A."/>
            <person name="Shiryaev A."/>
            <person name="Soop K."/>
            <person name="Spirin V."/>
            <person name="Szebenyi C."/>
            <person name="Tomsovsky M."/>
            <person name="Tulloss R.E."/>
            <person name="Uehling J."/>
            <person name="Grigoriev I.V."/>
            <person name="Vagvolgyi C."/>
            <person name="Papp T."/>
            <person name="Martin F.M."/>
            <person name="Miettinen O."/>
            <person name="Hibbett D.S."/>
            <person name="Nagy L.G."/>
        </authorList>
    </citation>
    <scope>NUCLEOTIDE SEQUENCE [LARGE SCALE GENOMIC DNA]</scope>
    <source>
        <strain evidence="1 2">CBS 166.37</strain>
    </source>
</reference>
<sequence length="65" mass="7603">MLIVGSEVWKMSRLLAEDVGLTSSAEEREWTNCLITEVVVPEFKWEDHKFMTRAEAWSNSRRRGC</sequence>
<dbReference type="AlphaFoldDB" id="A0A5C3LW52"/>
<dbReference type="OrthoDB" id="6614653at2759"/>
<proteinExistence type="predicted"/>
<dbReference type="InterPro" id="IPR014710">
    <property type="entry name" value="RmlC-like_jellyroll"/>
</dbReference>
<dbReference type="Gene3D" id="2.60.120.10">
    <property type="entry name" value="Jelly Rolls"/>
    <property type="match status" value="1"/>
</dbReference>
<gene>
    <name evidence="1" type="ORF">BDQ12DRAFT_685732</name>
</gene>
<dbReference type="EMBL" id="ML213610">
    <property type="protein sequence ID" value="TFK37042.1"/>
    <property type="molecule type" value="Genomic_DNA"/>
</dbReference>
<organism evidence="1 2">
    <name type="scientific">Crucibulum laeve</name>
    <dbReference type="NCBI Taxonomy" id="68775"/>
    <lineage>
        <taxon>Eukaryota</taxon>
        <taxon>Fungi</taxon>
        <taxon>Dikarya</taxon>
        <taxon>Basidiomycota</taxon>
        <taxon>Agaricomycotina</taxon>
        <taxon>Agaricomycetes</taxon>
        <taxon>Agaricomycetidae</taxon>
        <taxon>Agaricales</taxon>
        <taxon>Agaricineae</taxon>
        <taxon>Nidulariaceae</taxon>
        <taxon>Crucibulum</taxon>
    </lineage>
</organism>
<accession>A0A5C3LW52</accession>
<evidence type="ECO:0000313" key="2">
    <source>
        <dbReference type="Proteomes" id="UP000308652"/>
    </source>
</evidence>
<dbReference type="Proteomes" id="UP000308652">
    <property type="component" value="Unassembled WGS sequence"/>
</dbReference>
<evidence type="ECO:0000313" key="1">
    <source>
        <dbReference type="EMBL" id="TFK37042.1"/>
    </source>
</evidence>
<keyword evidence="2" id="KW-1185">Reference proteome</keyword>
<protein>
    <submittedName>
        <fullName evidence="1">Uncharacterized protein</fullName>
    </submittedName>
</protein>
<name>A0A5C3LW52_9AGAR</name>